<name>A0A4Y2LTC5_ARAVE</name>
<reference evidence="2 3" key="1">
    <citation type="journal article" date="2019" name="Sci. Rep.">
        <title>Orb-weaving spider Araneus ventricosus genome elucidates the spidroin gene catalogue.</title>
        <authorList>
            <person name="Kono N."/>
            <person name="Nakamura H."/>
            <person name="Ohtoshi R."/>
            <person name="Moran D.A.P."/>
            <person name="Shinohara A."/>
            <person name="Yoshida Y."/>
            <person name="Fujiwara M."/>
            <person name="Mori M."/>
            <person name="Tomita M."/>
            <person name="Arakawa K."/>
        </authorList>
    </citation>
    <scope>NUCLEOTIDE SEQUENCE [LARGE SCALE GENOMIC DNA]</scope>
</reference>
<feature type="region of interest" description="Disordered" evidence="1">
    <location>
        <begin position="1"/>
        <end position="23"/>
    </location>
</feature>
<accession>A0A4Y2LTC5</accession>
<evidence type="ECO:0000313" key="2">
    <source>
        <dbReference type="EMBL" id="GBN17654.1"/>
    </source>
</evidence>
<dbReference type="Proteomes" id="UP000499080">
    <property type="component" value="Unassembled WGS sequence"/>
</dbReference>
<evidence type="ECO:0000256" key="1">
    <source>
        <dbReference type="SAM" id="MobiDB-lite"/>
    </source>
</evidence>
<organism evidence="2 3">
    <name type="scientific">Araneus ventricosus</name>
    <name type="common">Orbweaver spider</name>
    <name type="synonym">Epeira ventricosa</name>
    <dbReference type="NCBI Taxonomy" id="182803"/>
    <lineage>
        <taxon>Eukaryota</taxon>
        <taxon>Metazoa</taxon>
        <taxon>Ecdysozoa</taxon>
        <taxon>Arthropoda</taxon>
        <taxon>Chelicerata</taxon>
        <taxon>Arachnida</taxon>
        <taxon>Araneae</taxon>
        <taxon>Araneomorphae</taxon>
        <taxon>Entelegynae</taxon>
        <taxon>Araneoidea</taxon>
        <taxon>Araneidae</taxon>
        <taxon>Araneus</taxon>
    </lineage>
</organism>
<feature type="compositionally biased region" description="Polar residues" evidence="1">
    <location>
        <begin position="14"/>
        <end position="23"/>
    </location>
</feature>
<gene>
    <name evidence="2" type="ORF">AVEN_182602_1</name>
</gene>
<proteinExistence type="predicted"/>
<evidence type="ECO:0000313" key="3">
    <source>
        <dbReference type="Proteomes" id="UP000499080"/>
    </source>
</evidence>
<comment type="caution">
    <text evidence="2">The sequence shown here is derived from an EMBL/GenBank/DDBJ whole genome shotgun (WGS) entry which is preliminary data.</text>
</comment>
<keyword evidence="3" id="KW-1185">Reference proteome</keyword>
<sequence length="81" mass="9228">MGRRWKEGPPHLSKGQNFPNSVGETRNHVLQRHMAHFQLNLRDLASEKLIAVIVSSWEDLCTSQPAAALQVHIILPRPKRL</sequence>
<dbReference type="AlphaFoldDB" id="A0A4Y2LTC5"/>
<dbReference type="EMBL" id="BGPR01006283">
    <property type="protein sequence ID" value="GBN17654.1"/>
    <property type="molecule type" value="Genomic_DNA"/>
</dbReference>
<protein>
    <submittedName>
        <fullName evidence="2">Uncharacterized protein</fullName>
    </submittedName>
</protein>